<accession>A0A5C5ZM31</accession>
<keyword evidence="5 7" id="KW-0378">Hydrolase</keyword>
<protein>
    <recommendedName>
        <fullName evidence="4 7">Signal peptidase I</fullName>
        <ecNumber evidence="3 7">3.4.21.89</ecNumber>
    </recommendedName>
</protein>
<evidence type="ECO:0000256" key="2">
    <source>
        <dbReference type="ARBA" id="ARBA00009370"/>
    </source>
</evidence>
<evidence type="ECO:0000313" key="11">
    <source>
        <dbReference type="Proteomes" id="UP000315440"/>
    </source>
</evidence>
<evidence type="ECO:0000256" key="4">
    <source>
        <dbReference type="ARBA" id="ARBA00019232"/>
    </source>
</evidence>
<dbReference type="Pfam" id="PF10502">
    <property type="entry name" value="Peptidase_S26"/>
    <property type="match status" value="2"/>
</dbReference>
<dbReference type="OrthoDB" id="9802919at2"/>
<dbReference type="InterPro" id="IPR019533">
    <property type="entry name" value="Peptidase_S26"/>
</dbReference>
<comment type="subcellular location">
    <subcellularLocation>
        <location evidence="7">Membrane</location>
        <topology evidence="7">Single-pass type II membrane protein</topology>
    </subcellularLocation>
</comment>
<name>A0A5C5ZM31_9BACT</name>
<evidence type="ECO:0000256" key="1">
    <source>
        <dbReference type="ARBA" id="ARBA00000677"/>
    </source>
</evidence>
<evidence type="ECO:0000256" key="3">
    <source>
        <dbReference type="ARBA" id="ARBA00013208"/>
    </source>
</evidence>
<organism evidence="10 11">
    <name type="scientific">Pseudobythopirellula maris</name>
    <dbReference type="NCBI Taxonomy" id="2527991"/>
    <lineage>
        <taxon>Bacteria</taxon>
        <taxon>Pseudomonadati</taxon>
        <taxon>Planctomycetota</taxon>
        <taxon>Planctomycetia</taxon>
        <taxon>Pirellulales</taxon>
        <taxon>Lacipirellulaceae</taxon>
        <taxon>Pseudobythopirellula</taxon>
    </lineage>
</organism>
<dbReference type="InterPro" id="IPR000223">
    <property type="entry name" value="Pept_S26A_signal_pept_1"/>
</dbReference>
<dbReference type="GO" id="GO:0009003">
    <property type="term" value="F:signal peptidase activity"/>
    <property type="evidence" value="ECO:0007669"/>
    <property type="project" value="UniProtKB-EC"/>
</dbReference>
<feature type="compositionally biased region" description="Basic and acidic residues" evidence="8">
    <location>
        <begin position="23"/>
        <end position="34"/>
    </location>
</feature>
<keyword evidence="7" id="KW-0472">Membrane</keyword>
<dbReference type="GO" id="GO:0004252">
    <property type="term" value="F:serine-type endopeptidase activity"/>
    <property type="evidence" value="ECO:0007669"/>
    <property type="project" value="InterPro"/>
</dbReference>
<feature type="region of interest" description="Disordered" evidence="8">
    <location>
        <begin position="1"/>
        <end position="42"/>
    </location>
</feature>
<comment type="caution">
    <text evidence="10">The sequence shown here is derived from an EMBL/GenBank/DDBJ whole genome shotgun (WGS) entry which is preliminary data.</text>
</comment>
<comment type="similarity">
    <text evidence="2 7">Belongs to the peptidase S26 family.</text>
</comment>
<keyword evidence="7" id="KW-1133">Transmembrane helix</keyword>
<proteinExistence type="inferred from homology"/>
<feature type="active site" evidence="6">
    <location>
        <position position="73"/>
    </location>
</feature>
<dbReference type="NCBIfam" id="TIGR02227">
    <property type="entry name" value="sigpep_I_bact"/>
    <property type="match status" value="1"/>
</dbReference>
<evidence type="ECO:0000256" key="7">
    <source>
        <dbReference type="RuleBase" id="RU362042"/>
    </source>
</evidence>
<dbReference type="PANTHER" id="PTHR43390:SF1">
    <property type="entry name" value="CHLOROPLAST PROCESSING PEPTIDASE"/>
    <property type="match status" value="1"/>
</dbReference>
<keyword evidence="7" id="KW-0645">Protease</keyword>
<feature type="transmembrane region" description="Helical" evidence="7">
    <location>
        <begin position="49"/>
        <end position="69"/>
    </location>
</feature>
<dbReference type="RefSeq" id="WP_146399637.1">
    <property type="nucleotide sequence ID" value="NZ_SJPQ01000002.1"/>
</dbReference>
<keyword evidence="11" id="KW-1185">Reference proteome</keyword>
<dbReference type="Gene3D" id="2.10.109.10">
    <property type="entry name" value="Umud Fragment, subunit A"/>
    <property type="match status" value="2"/>
</dbReference>
<evidence type="ECO:0000256" key="8">
    <source>
        <dbReference type="SAM" id="MobiDB-lite"/>
    </source>
</evidence>
<sequence>MAKKKKRKKSQAPPVPTTASLKEAARQAKSDAKPRSSGNQSTRETIEGLVVAVVLALLFRTFIAEMFVIPTGSMAPTLMGRHKDVNCDQCGERFRVNASDEEGAVVQQALSGRDRRGRPINAITARGLIQSQACVGGACPVCRYVTPFESAALPNTLPEASGPEKSEHSYSGDRVLVNKLLYQFAEPERWDVIVFKFPGNATTNYIKRLVGLPGETVRIRHGDLHMLPPDAAEAEGAEDDGFEIASKPPKTVLAMRQLVHDTDHDPASLYRAGWPLRWSATAEGDGWSVEAEEDGIAVSQAYRGEASATTAWLRYRHTPPNDEVWRPIRRGEPLAETEPAPSLVTDFTAYNAKVLRSDLNRGGDLSLQPFYDRDIGKVGVHWVGDLSIDAELAIESPTGQLAIDLVEAGAHCTATIDIATGKATLSLRPPGADAPYEGFAPSADTPIRGAGSHSLTFANVDDRLTLWVDGEVVLSESYTDVEGLGELLADTPQTGDNDLGDLAPAGVGLTDAKATITRMAVWRDTYYLADSSERGDRVIVTDFDKSVIGREYGGQWLKSIASAPSQPELWDVYDSRRTVEFPLQEDQFFVMGDNSPESLDARLWSEGSGRDLGKPGGAYLERPQLIGKAVCVYWPHSWYSVPMTGRRIPAWPNFGDMRMIR</sequence>
<evidence type="ECO:0000256" key="5">
    <source>
        <dbReference type="ARBA" id="ARBA00022801"/>
    </source>
</evidence>
<dbReference type="EC" id="3.4.21.89" evidence="3 7"/>
<dbReference type="CDD" id="cd06530">
    <property type="entry name" value="S26_SPase_I"/>
    <property type="match status" value="1"/>
</dbReference>
<evidence type="ECO:0000313" key="10">
    <source>
        <dbReference type="EMBL" id="TWT88514.1"/>
    </source>
</evidence>
<dbReference type="PROSITE" id="PS00760">
    <property type="entry name" value="SPASE_I_2"/>
    <property type="match status" value="1"/>
</dbReference>
<evidence type="ECO:0000256" key="6">
    <source>
        <dbReference type="PIRSR" id="PIRSR600223-1"/>
    </source>
</evidence>
<gene>
    <name evidence="10" type="ORF">Mal64_19970</name>
</gene>
<dbReference type="AlphaFoldDB" id="A0A5C5ZM31"/>
<reference evidence="10 11" key="1">
    <citation type="submission" date="2019-02" db="EMBL/GenBank/DDBJ databases">
        <title>Deep-cultivation of Planctomycetes and their phenomic and genomic characterization uncovers novel biology.</title>
        <authorList>
            <person name="Wiegand S."/>
            <person name="Jogler M."/>
            <person name="Boedeker C."/>
            <person name="Pinto D."/>
            <person name="Vollmers J."/>
            <person name="Rivas-Marin E."/>
            <person name="Kohn T."/>
            <person name="Peeters S.H."/>
            <person name="Heuer A."/>
            <person name="Rast P."/>
            <person name="Oberbeckmann S."/>
            <person name="Bunk B."/>
            <person name="Jeske O."/>
            <person name="Meyerdierks A."/>
            <person name="Storesund J.E."/>
            <person name="Kallscheuer N."/>
            <person name="Luecker S."/>
            <person name="Lage O.M."/>
            <person name="Pohl T."/>
            <person name="Merkel B.J."/>
            <person name="Hornburger P."/>
            <person name="Mueller R.-W."/>
            <person name="Bruemmer F."/>
            <person name="Labrenz M."/>
            <person name="Spormann A.M."/>
            <person name="Op Den Camp H."/>
            <person name="Overmann J."/>
            <person name="Amann R."/>
            <person name="Jetten M.S.M."/>
            <person name="Mascher T."/>
            <person name="Medema M.H."/>
            <person name="Devos D.P."/>
            <person name="Kaster A.-K."/>
            <person name="Ovreas L."/>
            <person name="Rohde M."/>
            <person name="Galperin M.Y."/>
            <person name="Jogler C."/>
        </authorList>
    </citation>
    <scope>NUCLEOTIDE SEQUENCE [LARGE SCALE GENOMIC DNA]</scope>
    <source>
        <strain evidence="10 11">Mal64</strain>
    </source>
</reference>
<keyword evidence="7" id="KW-0812">Transmembrane</keyword>
<feature type="active site" evidence="6">
    <location>
        <position position="207"/>
    </location>
</feature>
<dbReference type="EMBL" id="SJPQ01000002">
    <property type="protein sequence ID" value="TWT88514.1"/>
    <property type="molecule type" value="Genomic_DNA"/>
</dbReference>
<dbReference type="GO" id="GO:0006465">
    <property type="term" value="P:signal peptide processing"/>
    <property type="evidence" value="ECO:0007669"/>
    <property type="project" value="InterPro"/>
</dbReference>
<dbReference type="PANTHER" id="PTHR43390">
    <property type="entry name" value="SIGNAL PEPTIDASE I"/>
    <property type="match status" value="1"/>
</dbReference>
<dbReference type="GO" id="GO:0016020">
    <property type="term" value="C:membrane"/>
    <property type="evidence" value="ECO:0007669"/>
    <property type="project" value="UniProtKB-SubCell"/>
</dbReference>
<dbReference type="Proteomes" id="UP000315440">
    <property type="component" value="Unassembled WGS sequence"/>
</dbReference>
<dbReference type="SUPFAM" id="SSF51306">
    <property type="entry name" value="LexA/Signal peptidase"/>
    <property type="match status" value="2"/>
</dbReference>
<dbReference type="InterPro" id="IPR019757">
    <property type="entry name" value="Pept_S26A_signal_pept_1_Lys-AS"/>
</dbReference>
<feature type="domain" description="Peptidase S26" evidence="9">
    <location>
        <begin position="170"/>
        <end position="224"/>
    </location>
</feature>
<feature type="domain" description="Peptidase S26" evidence="9">
    <location>
        <begin position="535"/>
        <end position="634"/>
    </location>
</feature>
<dbReference type="InterPro" id="IPR036286">
    <property type="entry name" value="LexA/Signal_pep-like_sf"/>
</dbReference>
<comment type="catalytic activity">
    <reaction evidence="1 7">
        <text>Cleavage of hydrophobic, N-terminal signal or leader sequences from secreted and periplasmic proteins.</text>
        <dbReference type="EC" id="3.4.21.89"/>
    </reaction>
</comment>
<feature type="compositionally biased region" description="Basic residues" evidence="8">
    <location>
        <begin position="1"/>
        <end position="10"/>
    </location>
</feature>
<evidence type="ECO:0000259" key="9">
    <source>
        <dbReference type="Pfam" id="PF10502"/>
    </source>
</evidence>